<comment type="caution">
    <text evidence="2">The sequence shown here is derived from an EMBL/GenBank/DDBJ whole genome shotgun (WGS) entry which is preliminary data.</text>
</comment>
<reference evidence="2 3" key="1">
    <citation type="submission" date="2018-11" db="EMBL/GenBank/DDBJ databases">
        <title>Species Designations Belie Phenotypic and Genotypic Heterogeneity in Oral Streptococci.</title>
        <authorList>
            <person name="Velsko I."/>
        </authorList>
    </citation>
    <scope>NUCLEOTIDE SEQUENCE [LARGE SCALE GENOMIC DNA]</scope>
    <source>
        <strain evidence="2 3">BCC63</strain>
    </source>
</reference>
<keyword evidence="1" id="KW-1133">Transmembrane helix</keyword>
<keyword evidence="1" id="KW-0812">Transmembrane</keyword>
<gene>
    <name evidence="2" type="ORF">D8863_09070</name>
</gene>
<proteinExistence type="predicted"/>
<evidence type="ECO:0000256" key="1">
    <source>
        <dbReference type="SAM" id="Phobius"/>
    </source>
</evidence>
<feature type="transmembrane region" description="Helical" evidence="1">
    <location>
        <begin position="24"/>
        <end position="42"/>
    </location>
</feature>
<dbReference type="RefSeq" id="WP_125441766.1">
    <property type="nucleotide sequence ID" value="NZ_RJNJ01000012.1"/>
</dbReference>
<accession>A0A428BM03</accession>
<evidence type="ECO:0000313" key="3">
    <source>
        <dbReference type="Proteomes" id="UP000267593"/>
    </source>
</evidence>
<organism evidence="2 3">
    <name type="scientific">Streptococcus oralis</name>
    <dbReference type="NCBI Taxonomy" id="1303"/>
    <lineage>
        <taxon>Bacteria</taxon>
        <taxon>Bacillati</taxon>
        <taxon>Bacillota</taxon>
        <taxon>Bacilli</taxon>
        <taxon>Lactobacillales</taxon>
        <taxon>Streptococcaceae</taxon>
        <taxon>Streptococcus</taxon>
    </lineage>
</organism>
<protein>
    <recommendedName>
        <fullName evidence="4">Bacteriocin</fullName>
    </recommendedName>
</protein>
<name>A0A428BM03_STROR</name>
<evidence type="ECO:0008006" key="4">
    <source>
        <dbReference type="Google" id="ProtNLM"/>
    </source>
</evidence>
<dbReference type="EMBL" id="RJNJ01000012">
    <property type="protein sequence ID" value="RSI64937.1"/>
    <property type="molecule type" value="Genomic_DNA"/>
</dbReference>
<dbReference type="AlphaFoldDB" id="A0A428BM03"/>
<sequence>MILQSSVSLKILDEDTLSDIEGGIAWWIGPAGAFAYGILAGYTDEKCMIDNGNHWYCIKLP</sequence>
<evidence type="ECO:0000313" key="2">
    <source>
        <dbReference type="EMBL" id="RSI64937.1"/>
    </source>
</evidence>
<keyword evidence="1" id="KW-0472">Membrane</keyword>
<dbReference type="Proteomes" id="UP000267593">
    <property type="component" value="Unassembled WGS sequence"/>
</dbReference>